<gene>
    <name evidence="5" type="ORF">WNY77_20825</name>
</gene>
<organism evidence="5 6">
    <name type="scientific">Paraglaciecola mesophila</name>
    <dbReference type="NCBI Taxonomy" id="197222"/>
    <lineage>
        <taxon>Bacteria</taxon>
        <taxon>Pseudomonadati</taxon>
        <taxon>Pseudomonadota</taxon>
        <taxon>Gammaproteobacteria</taxon>
        <taxon>Alteromonadales</taxon>
        <taxon>Alteromonadaceae</taxon>
        <taxon>Paraglaciecola</taxon>
    </lineage>
</organism>
<reference evidence="5 6" key="1">
    <citation type="submission" date="2024-03" db="EMBL/GenBank/DDBJ databases">
        <title>Community enrichment and isolation of bacterial strains for fucoidan degradation.</title>
        <authorList>
            <person name="Sichert A."/>
        </authorList>
    </citation>
    <scope>NUCLEOTIDE SEQUENCE [LARGE SCALE GENOMIC DNA]</scope>
    <source>
        <strain evidence="5 6">AS12</strain>
    </source>
</reference>
<feature type="transmembrane region" description="Helical" evidence="4">
    <location>
        <begin position="384"/>
        <end position="403"/>
    </location>
</feature>
<evidence type="ECO:0000313" key="5">
    <source>
        <dbReference type="EMBL" id="MEM5499865.1"/>
    </source>
</evidence>
<dbReference type="Pfam" id="PF07690">
    <property type="entry name" value="MFS_1"/>
    <property type="match status" value="1"/>
</dbReference>
<proteinExistence type="predicted"/>
<sequence>MGSISGLGRVIPNKIVASSFVLVAGILFVAANLRAPITSIAPILEHIIHTFTLSNTQAGMLTTLPLIAFAIASPMAAALARKIGIESAIFIALLCIAAGIGLRLIDSVWMLYIATAVIGVGIAIGNVLLPSLIKRDFAARVAMMTSCYVLAMGIFSGGFSGLVTPLANIEALHWQGALGVFSIVTIFSIVLWLPRLTTRTMPDAGVAETNERVAPHSAKPSKVWHFSLAWQVTIFLGLNSFMTYVLIGWLPNILVDAGYSQVYAGVLHGWLQFASAVPGFVLIPILARLKDQRIPAVFISILGAVSILGLLYAPTFAFLWTVLVGFSSGGCFILGLSFISFRSQNALQAASLSGMAQSFGYSLAALGPMLAGYFYSSIGDWSGSLWMSALASVCCALVGLGCGRNRVLPHF</sequence>
<dbReference type="SUPFAM" id="SSF103473">
    <property type="entry name" value="MFS general substrate transporter"/>
    <property type="match status" value="1"/>
</dbReference>
<feature type="transmembrane region" description="Helical" evidence="4">
    <location>
        <begin position="270"/>
        <end position="287"/>
    </location>
</feature>
<dbReference type="RefSeq" id="WP_342882841.1">
    <property type="nucleotide sequence ID" value="NZ_JBBMQS010000021.1"/>
</dbReference>
<feature type="transmembrane region" description="Helical" evidence="4">
    <location>
        <begin position="57"/>
        <end position="80"/>
    </location>
</feature>
<dbReference type="Gene3D" id="1.20.1250.20">
    <property type="entry name" value="MFS general substrate transporter like domains"/>
    <property type="match status" value="1"/>
</dbReference>
<dbReference type="PANTHER" id="PTHR23523:SF2">
    <property type="entry name" value="2-NITROIMIDAZOLE TRANSPORTER"/>
    <property type="match status" value="1"/>
</dbReference>
<feature type="transmembrane region" description="Helical" evidence="4">
    <location>
        <begin position="15"/>
        <end position="37"/>
    </location>
</feature>
<dbReference type="PANTHER" id="PTHR23523">
    <property type="match status" value="1"/>
</dbReference>
<dbReference type="EMBL" id="JBBMQS010000021">
    <property type="protein sequence ID" value="MEM5499865.1"/>
    <property type="molecule type" value="Genomic_DNA"/>
</dbReference>
<dbReference type="InterPro" id="IPR036259">
    <property type="entry name" value="MFS_trans_sf"/>
</dbReference>
<feature type="transmembrane region" description="Helical" evidence="4">
    <location>
        <begin position="318"/>
        <end position="339"/>
    </location>
</feature>
<keyword evidence="3 4" id="KW-0472">Membrane</keyword>
<evidence type="ECO:0000256" key="4">
    <source>
        <dbReference type="SAM" id="Phobius"/>
    </source>
</evidence>
<dbReference type="Proteomes" id="UP001461163">
    <property type="component" value="Unassembled WGS sequence"/>
</dbReference>
<name>A0ABU9T213_9ALTE</name>
<dbReference type="InterPro" id="IPR052524">
    <property type="entry name" value="MFS_Cyanate_Porter"/>
</dbReference>
<feature type="transmembrane region" description="Helical" evidence="4">
    <location>
        <begin position="294"/>
        <end position="312"/>
    </location>
</feature>
<feature type="transmembrane region" description="Helical" evidence="4">
    <location>
        <begin position="359"/>
        <end position="378"/>
    </location>
</feature>
<keyword evidence="2 4" id="KW-1133">Transmembrane helix</keyword>
<keyword evidence="6" id="KW-1185">Reference proteome</keyword>
<feature type="transmembrane region" description="Helical" evidence="4">
    <location>
        <begin position="174"/>
        <end position="193"/>
    </location>
</feature>
<feature type="transmembrane region" description="Helical" evidence="4">
    <location>
        <begin position="141"/>
        <end position="162"/>
    </location>
</feature>
<dbReference type="InterPro" id="IPR011701">
    <property type="entry name" value="MFS"/>
</dbReference>
<evidence type="ECO:0000256" key="2">
    <source>
        <dbReference type="ARBA" id="ARBA00022989"/>
    </source>
</evidence>
<evidence type="ECO:0000256" key="3">
    <source>
        <dbReference type="ARBA" id="ARBA00023136"/>
    </source>
</evidence>
<feature type="transmembrane region" description="Helical" evidence="4">
    <location>
        <begin position="228"/>
        <end position="250"/>
    </location>
</feature>
<feature type="transmembrane region" description="Helical" evidence="4">
    <location>
        <begin position="111"/>
        <end position="129"/>
    </location>
</feature>
<evidence type="ECO:0000313" key="6">
    <source>
        <dbReference type="Proteomes" id="UP001461163"/>
    </source>
</evidence>
<protein>
    <submittedName>
        <fullName evidence="5">CynX/NimT family MFS transporter</fullName>
    </submittedName>
</protein>
<evidence type="ECO:0000256" key="1">
    <source>
        <dbReference type="ARBA" id="ARBA00022692"/>
    </source>
</evidence>
<keyword evidence="1 4" id="KW-0812">Transmembrane</keyword>
<comment type="caution">
    <text evidence="5">The sequence shown here is derived from an EMBL/GenBank/DDBJ whole genome shotgun (WGS) entry which is preliminary data.</text>
</comment>
<feature type="transmembrane region" description="Helical" evidence="4">
    <location>
        <begin position="87"/>
        <end position="105"/>
    </location>
</feature>
<dbReference type="CDD" id="cd17409">
    <property type="entry name" value="MFS_NIMT_like"/>
    <property type="match status" value="1"/>
</dbReference>
<accession>A0ABU9T213</accession>